<dbReference type="SUPFAM" id="SSF54862">
    <property type="entry name" value="4Fe-4S ferredoxins"/>
    <property type="match status" value="1"/>
</dbReference>
<dbReference type="GO" id="GO:0051539">
    <property type="term" value="F:4 iron, 4 sulfur cluster binding"/>
    <property type="evidence" value="ECO:0007669"/>
    <property type="project" value="UniProtKB-KW"/>
</dbReference>
<evidence type="ECO:0000256" key="5">
    <source>
        <dbReference type="ARBA" id="ARBA00022723"/>
    </source>
</evidence>
<organism evidence="12 13">
    <name type="scientific">Blautia producta</name>
    <dbReference type="NCBI Taxonomy" id="33035"/>
    <lineage>
        <taxon>Bacteria</taxon>
        <taxon>Bacillati</taxon>
        <taxon>Bacillota</taxon>
        <taxon>Clostridia</taxon>
        <taxon>Lachnospirales</taxon>
        <taxon>Lachnospiraceae</taxon>
        <taxon>Blautia</taxon>
    </lineage>
</organism>
<evidence type="ECO:0000259" key="11">
    <source>
        <dbReference type="PROSITE" id="PS51918"/>
    </source>
</evidence>
<dbReference type="GO" id="GO:0046872">
    <property type="term" value="F:metal ion binding"/>
    <property type="evidence" value="ECO:0007669"/>
    <property type="project" value="UniProtKB-KW"/>
</dbReference>
<feature type="domain" description="4Fe-4S ferredoxin-type" evidence="10">
    <location>
        <begin position="76"/>
        <end position="104"/>
    </location>
</feature>
<comment type="catalytic activity">
    <reaction evidence="9">
        <text>glycyl-[protein] + reduced [flavodoxin] + S-adenosyl-L-methionine = glycin-2-yl radical-[protein] + semiquinone [flavodoxin] + 5'-deoxyadenosine + L-methionine + H(+)</text>
        <dbReference type="Rhea" id="RHEA:61976"/>
        <dbReference type="Rhea" id="RHEA-COMP:10622"/>
        <dbReference type="Rhea" id="RHEA-COMP:14480"/>
        <dbReference type="Rhea" id="RHEA-COMP:15993"/>
        <dbReference type="Rhea" id="RHEA-COMP:15994"/>
        <dbReference type="ChEBI" id="CHEBI:15378"/>
        <dbReference type="ChEBI" id="CHEBI:17319"/>
        <dbReference type="ChEBI" id="CHEBI:29947"/>
        <dbReference type="ChEBI" id="CHEBI:32722"/>
        <dbReference type="ChEBI" id="CHEBI:57618"/>
        <dbReference type="ChEBI" id="CHEBI:57844"/>
        <dbReference type="ChEBI" id="CHEBI:59789"/>
        <dbReference type="ChEBI" id="CHEBI:140311"/>
    </reaction>
</comment>
<evidence type="ECO:0000256" key="6">
    <source>
        <dbReference type="ARBA" id="ARBA00023002"/>
    </source>
</evidence>
<evidence type="ECO:0000259" key="10">
    <source>
        <dbReference type="PROSITE" id="PS51379"/>
    </source>
</evidence>
<dbReference type="SFLD" id="SFLDG01066">
    <property type="entry name" value="organic_radical-activating_enz"/>
    <property type="match status" value="1"/>
</dbReference>
<dbReference type="InterPro" id="IPR040074">
    <property type="entry name" value="BssD/PflA/YjjW"/>
</dbReference>
<dbReference type="InterPro" id="IPR007197">
    <property type="entry name" value="rSAM"/>
</dbReference>
<comment type="cofactor">
    <cofactor evidence="1">
        <name>[4Fe-4S] cluster</name>
        <dbReference type="ChEBI" id="CHEBI:49883"/>
    </cofactor>
</comment>
<dbReference type="RefSeq" id="WP_130181930.1">
    <property type="nucleotide sequence ID" value="NZ_CP035945.1"/>
</dbReference>
<gene>
    <name evidence="12" type="primary">bssD</name>
    <name evidence="12" type="ORF">PMF13cell1_04099</name>
</gene>
<keyword evidence="4" id="KW-0949">S-adenosyl-L-methionine</keyword>
<keyword evidence="6 12" id="KW-0560">Oxidoreductase</keyword>
<dbReference type="GO" id="GO:0016491">
    <property type="term" value="F:oxidoreductase activity"/>
    <property type="evidence" value="ECO:0007669"/>
    <property type="project" value="UniProtKB-KW"/>
</dbReference>
<dbReference type="InterPro" id="IPR058240">
    <property type="entry name" value="rSAM_sf"/>
</dbReference>
<name>A0A4P6M4S2_9FIRM</name>
<comment type="similarity">
    <text evidence="2">Belongs to the organic radical-activating enzymes family.</text>
</comment>
<dbReference type="PANTHER" id="PTHR30352">
    <property type="entry name" value="PYRUVATE FORMATE-LYASE-ACTIVATING ENZYME"/>
    <property type="match status" value="1"/>
</dbReference>
<keyword evidence="7" id="KW-0408">Iron</keyword>
<dbReference type="InterPro" id="IPR001989">
    <property type="entry name" value="Radical_activat_CS"/>
</dbReference>
<dbReference type="Gene3D" id="3.80.30.10">
    <property type="entry name" value="pyruvate-formate lyase- activating enzyme"/>
    <property type="match status" value="1"/>
</dbReference>
<keyword evidence="5" id="KW-0479">Metal-binding</keyword>
<dbReference type="AlphaFoldDB" id="A0A4P6M4S2"/>
<feature type="domain" description="4Fe-4S ferredoxin-type" evidence="10">
    <location>
        <begin position="46"/>
        <end position="75"/>
    </location>
</feature>
<evidence type="ECO:0000313" key="12">
    <source>
        <dbReference type="EMBL" id="QBE98533.1"/>
    </source>
</evidence>
<dbReference type="InterPro" id="IPR017896">
    <property type="entry name" value="4Fe4S_Fe-S-bd"/>
</dbReference>
<dbReference type="Proteomes" id="UP000289794">
    <property type="component" value="Chromosome"/>
</dbReference>
<protein>
    <submittedName>
        <fullName evidence="12">Benzylsuccinate synthase activating enzyme</fullName>
        <ecNumber evidence="12">1.97.1.-</ecNumber>
    </submittedName>
</protein>
<dbReference type="Gene3D" id="3.20.20.70">
    <property type="entry name" value="Aldolase class I"/>
    <property type="match status" value="1"/>
</dbReference>
<evidence type="ECO:0000256" key="1">
    <source>
        <dbReference type="ARBA" id="ARBA00001966"/>
    </source>
</evidence>
<keyword evidence="8" id="KW-0411">Iron-sulfur</keyword>
<keyword evidence="3" id="KW-0004">4Fe-4S</keyword>
<dbReference type="EMBL" id="CP035945">
    <property type="protein sequence ID" value="QBE98533.1"/>
    <property type="molecule type" value="Genomic_DNA"/>
</dbReference>
<dbReference type="PANTHER" id="PTHR30352:SF4">
    <property type="entry name" value="PYRUVATE FORMATE-LYASE 2-ACTIVATING ENZYME"/>
    <property type="match status" value="1"/>
</dbReference>
<evidence type="ECO:0000313" key="13">
    <source>
        <dbReference type="Proteomes" id="UP000289794"/>
    </source>
</evidence>
<evidence type="ECO:0000256" key="3">
    <source>
        <dbReference type="ARBA" id="ARBA00022485"/>
    </source>
</evidence>
<dbReference type="EC" id="1.97.1.-" evidence="12"/>
<reference evidence="12 13" key="1">
    <citation type="submission" date="2019-01" db="EMBL/GenBank/DDBJ databases">
        <title>PMF-metabolizing Aryl O-demethylase.</title>
        <authorList>
            <person name="Kim M."/>
        </authorList>
    </citation>
    <scope>NUCLEOTIDE SEQUENCE [LARGE SCALE GENOMIC DNA]</scope>
    <source>
        <strain evidence="12 13">PMF1</strain>
    </source>
</reference>
<dbReference type="PROSITE" id="PS51918">
    <property type="entry name" value="RADICAL_SAM"/>
    <property type="match status" value="1"/>
</dbReference>
<dbReference type="InterPro" id="IPR034457">
    <property type="entry name" value="Organic_radical-activating"/>
</dbReference>
<feature type="domain" description="Radical SAM core" evidence="11">
    <location>
        <begin position="15"/>
        <end position="298"/>
    </location>
</feature>
<dbReference type="PIRSF" id="PIRSF000371">
    <property type="entry name" value="PFL_act_enz"/>
    <property type="match status" value="1"/>
</dbReference>
<accession>A0A4P6M4S2</accession>
<dbReference type="PROSITE" id="PS00198">
    <property type="entry name" value="4FE4S_FER_1"/>
    <property type="match status" value="1"/>
</dbReference>
<dbReference type="PROSITE" id="PS51379">
    <property type="entry name" value="4FE4S_FER_2"/>
    <property type="match status" value="2"/>
</dbReference>
<dbReference type="Pfam" id="PF04055">
    <property type="entry name" value="Radical_SAM"/>
    <property type="match status" value="1"/>
</dbReference>
<dbReference type="PROSITE" id="PS01087">
    <property type="entry name" value="RADICAL_ACTIVATING"/>
    <property type="match status" value="1"/>
</dbReference>
<evidence type="ECO:0000256" key="9">
    <source>
        <dbReference type="ARBA" id="ARBA00047365"/>
    </source>
</evidence>
<dbReference type="SFLD" id="SFLDG01118">
    <property type="entry name" value="activating_enzymes__group_2"/>
    <property type="match status" value="1"/>
</dbReference>
<proteinExistence type="inferred from homology"/>
<dbReference type="SFLD" id="SFLDS00029">
    <property type="entry name" value="Radical_SAM"/>
    <property type="match status" value="1"/>
</dbReference>
<evidence type="ECO:0000256" key="8">
    <source>
        <dbReference type="ARBA" id="ARBA00023014"/>
    </source>
</evidence>
<dbReference type="InterPro" id="IPR013785">
    <property type="entry name" value="Aldolase_TIM"/>
</dbReference>
<dbReference type="InterPro" id="IPR017900">
    <property type="entry name" value="4Fe4S_Fe_S_CS"/>
</dbReference>
<sequence>METQLVTDIQKYSIHDGEGIRTTIFFKGCPLSCIWCHNPETQDYRKQFMWNREKCTGCGECAGACPSGAVSMDGQKPVTDAEKCSICHTCEEYCLPNAREFAGREYTVEDLVKEAVKDQPFYEQSHGGVTLSGGEVLARDMDFVERLMRGLAERGIRVNVDTCGYVPWENMQRVLPYTDTFLYDIKVMDSDLHREMTGAGNEEILDNLIRLSESGAAVWIRIPVVGGVNDTDRNMKETLEFLSAHSIMPVWIHLLPYHNTGSGKYPRLGQEYQGRDFTTPSEERMRELADMCKKQGFQAEIGG</sequence>
<evidence type="ECO:0000256" key="2">
    <source>
        <dbReference type="ARBA" id="ARBA00009777"/>
    </source>
</evidence>
<dbReference type="NCBIfam" id="TIGR02494">
    <property type="entry name" value="PFLE_PFLC"/>
    <property type="match status" value="1"/>
</dbReference>
<dbReference type="KEGG" id="bpro:PMF13cell1_04099"/>
<evidence type="ECO:0000256" key="7">
    <source>
        <dbReference type="ARBA" id="ARBA00023004"/>
    </source>
</evidence>
<dbReference type="Pfam" id="PF00037">
    <property type="entry name" value="Fer4"/>
    <property type="match status" value="1"/>
</dbReference>
<dbReference type="InterPro" id="IPR012839">
    <property type="entry name" value="Organic_radical_activase"/>
</dbReference>
<dbReference type="Gene3D" id="3.30.70.20">
    <property type="match status" value="1"/>
</dbReference>
<evidence type="ECO:0000256" key="4">
    <source>
        <dbReference type="ARBA" id="ARBA00022691"/>
    </source>
</evidence>
<dbReference type="SUPFAM" id="SSF102114">
    <property type="entry name" value="Radical SAM enzymes"/>
    <property type="match status" value="1"/>
</dbReference>